<proteinExistence type="predicted"/>
<dbReference type="EMBL" id="KL197763">
    <property type="protein sequence ID" value="KDQ50229.1"/>
    <property type="molecule type" value="Genomic_DNA"/>
</dbReference>
<name>A0A067P607_9AGAM</name>
<dbReference type="Proteomes" id="UP000027265">
    <property type="component" value="Unassembled WGS sequence"/>
</dbReference>
<keyword evidence="2" id="KW-1185">Reference proteome</keyword>
<organism evidence="1 2">
    <name type="scientific">Jaapia argillacea MUCL 33604</name>
    <dbReference type="NCBI Taxonomy" id="933084"/>
    <lineage>
        <taxon>Eukaryota</taxon>
        <taxon>Fungi</taxon>
        <taxon>Dikarya</taxon>
        <taxon>Basidiomycota</taxon>
        <taxon>Agaricomycotina</taxon>
        <taxon>Agaricomycetes</taxon>
        <taxon>Agaricomycetidae</taxon>
        <taxon>Jaapiales</taxon>
        <taxon>Jaapiaceae</taxon>
        <taxon>Jaapia</taxon>
    </lineage>
</organism>
<gene>
    <name evidence="1" type="ORF">JAAARDRAFT_42232</name>
</gene>
<dbReference type="InParanoid" id="A0A067P607"/>
<evidence type="ECO:0000313" key="2">
    <source>
        <dbReference type="Proteomes" id="UP000027265"/>
    </source>
</evidence>
<reference evidence="2" key="1">
    <citation type="journal article" date="2014" name="Proc. Natl. Acad. Sci. U.S.A.">
        <title>Extensive sampling of basidiomycete genomes demonstrates inadequacy of the white-rot/brown-rot paradigm for wood decay fungi.</title>
        <authorList>
            <person name="Riley R."/>
            <person name="Salamov A.A."/>
            <person name="Brown D.W."/>
            <person name="Nagy L.G."/>
            <person name="Floudas D."/>
            <person name="Held B.W."/>
            <person name="Levasseur A."/>
            <person name="Lombard V."/>
            <person name="Morin E."/>
            <person name="Otillar R."/>
            <person name="Lindquist E.A."/>
            <person name="Sun H."/>
            <person name="LaButti K.M."/>
            <person name="Schmutz J."/>
            <person name="Jabbour D."/>
            <person name="Luo H."/>
            <person name="Baker S.E."/>
            <person name="Pisabarro A.G."/>
            <person name="Walton J.D."/>
            <person name="Blanchette R.A."/>
            <person name="Henrissat B."/>
            <person name="Martin F."/>
            <person name="Cullen D."/>
            <person name="Hibbett D.S."/>
            <person name="Grigoriev I.V."/>
        </authorList>
    </citation>
    <scope>NUCLEOTIDE SEQUENCE [LARGE SCALE GENOMIC DNA]</scope>
    <source>
        <strain evidence="2">MUCL 33604</strain>
    </source>
</reference>
<protein>
    <submittedName>
        <fullName evidence="1">Uncharacterized protein</fullName>
    </submittedName>
</protein>
<accession>A0A067P607</accession>
<dbReference type="AlphaFoldDB" id="A0A067P607"/>
<dbReference type="HOGENOM" id="CLU_2574197_0_0_1"/>
<sequence>MLVLSLLWPAAHAVAGFGAESLSMSSGVRHRLTLSSIFYLLKKSSKYGYAPQSANPFSLGRKPIYALHPHPSRYNFETTLY</sequence>
<evidence type="ECO:0000313" key="1">
    <source>
        <dbReference type="EMBL" id="KDQ50229.1"/>
    </source>
</evidence>